<accession>A0ABT5HRJ2</accession>
<dbReference type="EMBL" id="JAQQKX010000002">
    <property type="protein sequence ID" value="MDC7682553.1"/>
    <property type="molecule type" value="Genomic_DNA"/>
</dbReference>
<reference evidence="2 3" key="1">
    <citation type="submission" date="2023-01" db="EMBL/GenBank/DDBJ databases">
        <title>Novel species of the genus Asticcacaulis isolated from rivers.</title>
        <authorList>
            <person name="Lu H."/>
        </authorList>
    </citation>
    <scope>NUCLEOTIDE SEQUENCE [LARGE SCALE GENOMIC DNA]</scope>
    <source>
        <strain evidence="2 3">BYS171W</strain>
    </source>
</reference>
<proteinExistence type="predicted"/>
<feature type="chain" id="PRO_5045722067" evidence="1">
    <location>
        <begin position="26"/>
        <end position="177"/>
    </location>
</feature>
<gene>
    <name evidence="2" type="ORF">PQU92_04655</name>
</gene>
<keyword evidence="3" id="KW-1185">Reference proteome</keyword>
<evidence type="ECO:0000313" key="2">
    <source>
        <dbReference type="EMBL" id="MDC7682553.1"/>
    </source>
</evidence>
<evidence type="ECO:0000313" key="3">
    <source>
        <dbReference type="Proteomes" id="UP001214854"/>
    </source>
</evidence>
<dbReference type="Proteomes" id="UP001214854">
    <property type="component" value="Unassembled WGS sequence"/>
</dbReference>
<name>A0ABT5HRJ2_9CAUL</name>
<dbReference type="RefSeq" id="WP_272747038.1">
    <property type="nucleotide sequence ID" value="NZ_JAQQKX010000002.1"/>
</dbReference>
<evidence type="ECO:0000256" key="1">
    <source>
        <dbReference type="SAM" id="SignalP"/>
    </source>
</evidence>
<feature type="signal peptide" evidence="1">
    <location>
        <begin position="1"/>
        <end position="25"/>
    </location>
</feature>
<sequence length="177" mass="18810">MSTRVRTFAIAAGTAAVALAGLAFAGEVGARWGTRDPVTKCADITSKALPAQAAIDGLFRCAREEITYTDELWLVEDLSIKVGKARPHQGRNELMTMPDSDTTKAVYPLQGSWTWVVCRDPKAVKIGGGNPALNCSRAAVTKAQGACWKTSFGTWRCNMTGTTGPRTSNLPPPAPKG</sequence>
<protein>
    <submittedName>
        <fullName evidence="2">Uncharacterized protein</fullName>
    </submittedName>
</protein>
<keyword evidence="1" id="KW-0732">Signal</keyword>
<organism evidence="2 3">
    <name type="scientific">Asticcacaulis aquaticus</name>
    <dbReference type="NCBI Taxonomy" id="2984212"/>
    <lineage>
        <taxon>Bacteria</taxon>
        <taxon>Pseudomonadati</taxon>
        <taxon>Pseudomonadota</taxon>
        <taxon>Alphaproteobacteria</taxon>
        <taxon>Caulobacterales</taxon>
        <taxon>Caulobacteraceae</taxon>
        <taxon>Asticcacaulis</taxon>
    </lineage>
</organism>
<comment type="caution">
    <text evidence="2">The sequence shown here is derived from an EMBL/GenBank/DDBJ whole genome shotgun (WGS) entry which is preliminary data.</text>
</comment>